<evidence type="ECO:0000313" key="3">
    <source>
        <dbReference type="EMBL" id="MBB5172005.1"/>
    </source>
</evidence>
<dbReference type="SMART" id="SM00852">
    <property type="entry name" value="MoCF_biosynth"/>
    <property type="match status" value="1"/>
</dbReference>
<dbReference type="Gene3D" id="3.40.980.10">
    <property type="entry name" value="MoaB/Mog-like domain"/>
    <property type="match status" value="1"/>
</dbReference>
<dbReference type="Gene3D" id="3.90.950.20">
    <property type="entry name" value="CinA-like"/>
    <property type="match status" value="1"/>
</dbReference>
<dbReference type="NCBIfam" id="TIGR00200">
    <property type="entry name" value="cinA_nterm"/>
    <property type="match status" value="1"/>
</dbReference>
<comment type="caution">
    <text evidence="3">The sequence shown here is derived from an EMBL/GenBank/DDBJ whole genome shotgun (WGS) entry which is preliminary data.</text>
</comment>
<evidence type="ECO:0000256" key="1">
    <source>
        <dbReference type="HAMAP-Rule" id="MF_00226"/>
    </source>
</evidence>
<dbReference type="CDD" id="cd00885">
    <property type="entry name" value="cinA"/>
    <property type="match status" value="1"/>
</dbReference>
<reference evidence="3 4" key="1">
    <citation type="submission" date="2020-08" db="EMBL/GenBank/DDBJ databases">
        <title>Genomic Encyclopedia of Type Strains, Phase IV (KMG-IV): sequencing the most valuable type-strain genomes for metagenomic binning, comparative biology and taxonomic classification.</title>
        <authorList>
            <person name="Goeker M."/>
        </authorList>
    </citation>
    <scope>NUCLEOTIDE SEQUENCE [LARGE SCALE GENOMIC DNA]</scope>
    <source>
        <strain evidence="3 4">DSM 24696</strain>
    </source>
</reference>
<keyword evidence="4" id="KW-1185">Reference proteome</keyword>
<sequence>MNTEIIAVGSELLLGQIANTNAQYLSQQLAHLGVDVHYHSVVGDNPHRLRYVFDNACQRADLVILMGGLGPTKDDLTKETVASVIGRKLVEDEQTLQSIHEHFAQRQQTMTDNNRKQALVIEGADVFANHHGLACGMAVHEGKNHIHLLPGPPQELKPMVEQYMIPYLLEQKFAEEAIVSRVLRFFDIGESQLVDLIDEELEAQTNPTIAPLASDGEVTVRLTVKSADSSEQKRLLDETEEKILKKLSPYFYGYGNDTLVERVKDSLQKQSLTLSVAESLTGGAFANMLMTVPGVSNVFAGSITAYTNHIKERVLGVAPTIIQSDGAVSESCAKAMAEQVRECFQSDVGISFTGVAGPESLEGKMPGTVYIGVASESSCECYMINLAGSREQIRKRASKYGLYYVLKQFEKVER</sequence>
<dbReference type="InterPro" id="IPR041424">
    <property type="entry name" value="CinA_KH"/>
</dbReference>
<evidence type="ECO:0000313" key="4">
    <source>
        <dbReference type="Proteomes" id="UP000551878"/>
    </source>
</evidence>
<dbReference type="Pfam" id="PF18146">
    <property type="entry name" value="CinA_KH"/>
    <property type="match status" value="1"/>
</dbReference>
<dbReference type="RefSeq" id="WP_184662488.1">
    <property type="nucleotide sequence ID" value="NZ_JACHHB010000001.1"/>
</dbReference>
<accession>A0A840QIS8</accession>
<dbReference type="SUPFAM" id="SSF53218">
    <property type="entry name" value="Molybdenum cofactor biosynthesis proteins"/>
    <property type="match status" value="1"/>
</dbReference>
<dbReference type="Pfam" id="PF02464">
    <property type="entry name" value="CinA"/>
    <property type="match status" value="1"/>
</dbReference>
<dbReference type="NCBIfam" id="NF001813">
    <property type="entry name" value="PRK00549.1"/>
    <property type="match status" value="1"/>
</dbReference>
<proteinExistence type="inferred from homology"/>
<dbReference type="NCBIfam" id="TIGR00177">
    <property type="entry name" value="molyb_syn"/>
    <property type="match status" value="1"/>
</dbReference>
<name>A0A840QIS8_9BACI</name>
<dbReference type="GO" id="GO:0016787">
    <property type="term" value="F:hydrolase activity"/>
    <property type="evidence" value="ECO:0007669"/>
    <property type="project" value="UniProtKB-KW"/>
</dbReference>
<dbReference type="SUPFAM" id="SSF142433">
    <property type="entry name" value="CinA-like"/>
    <property type="match status" value="1"/>
</dbReference>
<evidence type="ECO:0000259" key="2">
    <source>
        <dbReference type="SMART" id="SM00852"/>
    </source>
</evidence>
<dbReference type="EMBL" id="JACHHB010000001">
    <property type="protein sequence ID" value="MBB5172005.1"/>
    <property type="molecule type" value="Genomic_DNA"/>
</dbReference>
<protein>
    <recommendedName>
        <fullName evidence="1">Putative competence-damage inducible protein</fullName>
    </recommendedName>
</protein>
<dbReference type="NCBIfam" id="TIGR00199">
    <property type="entry name" value="PncC_domain"/>
    <property type="match status" value="1"/>
</dbReference>
<dbReference type="Gene3D" id="3.30.70.2860">
    <property type="match status" value="1"/>
</dbReference>
<dbReference type="PIRSF" id="PIRSF006728">
    <property type="entry name" value="CinA"/>
    <property type="match status" value="1"/>
</dbReference>
<dbReference type="InterPro" id="IPR001453">
    <property type="entry name" value="MoaB/Mog_dom"/>
</dbReference>
<dbReference type="InterPro" id="IPR036425">
    <property type="entry name" value="MoaB/Mog-like_dom_sf"/>
</dbReference>
<dbReference type="HAMAP" id="MF_00226_B">
    <property type="entry name" value="CinA_B"/>
    <property type="match status" value="1"/>
</dbReference>
<dbReference type="AlphaFoldDB" id="A0A840QIS8"/>
<dbReference type="InterPro" id="IPR050101">
    <property type="entry name" value="CinA"/>
</dbReference>
<comment type="similarity">
    <text evidence="1">Belongs to the CinA family.</text>
</comment>
<dbReference type="InterPro" id="IPR008135">
    <property type="entry name" value="Competence-induced_CinA"/>
</dbReference>
<keyword evidence="3" id="KW-0378">Hydrolase</keyword>
<dbReference type="PANTHER" id="PTHR13939">
    <property type="entry name" value="NICOTINAMIDE-NUCLEOTIDE AMIDOHYDROLASE PNCC"/>
    <property type="match status" value="1"/>
</dbReference>
<dbReference type="Pfam" id="PF00994">
    <property type="entry name" value="MoCF_biosynth"/>
    <property type="match status" value="1"/>
</dbReference>
<organism evidence="3 4">
    <name type="scientific">Texcoconibacillus texcoconensis</name>
    <dbReference type="NCBI Taxonomy" id="1095777"/>
    <lineage>
        <taxon>Bacteria</taxon>
        <taxon>Bacillati</taxon>
        <taxon>Bacillota</taxon>
        <taxon>Bacilli</taxon>
        <taxon>Bacillales</taxon>
        <taxon>Bacillaceae</taxon>
        <taxon>Texcoconibacillus</taxon>
    </lineage>
</organism>
<dbReference type="PANTHER" id="PTHR13939:SF0">
    <property type="entry name" value="NMN AMIDOHYDROLASE-LIKE PROTEIN YFAY"/>
    <property type="match status" value="1"/>
</dbReference>
<dbReference type="InterPro" id="IPR036653">
    <property type="entry name" value="CinA-like_C"/>
</dbReference>
<dbReference type="InterPro" id="IPR008136">
    <property type="entry name" value="CinA_C"/>
</dbReference>
<gene>
    <name evidence="1" type="primary">cinA</name>
    <name evidence="3" type="ORF">HNQ41_000145</name>
</gene>
<feature type="domain" description="MoaB/Mog" evidence="2">
    <location>
        <begin position="4"/>
        <end position="171"/>
    </location>
</feature>
<dbReference type="Proteomes" id="UP000551878">
    <property type="component" value="Unassembled WGS sequence"/>
</dbReference>